<dbReference type="AlphaFoldDB" id="E6Q1Q2"/>
<keyword evidence="1" id="KW-0472">Membrane</keyword>
<feature type="transmembrane region" description="Helical" evidence="1">
    <location>
        <begin position="85"/>
        <end position="106"/>
    </location>
</feature>
<feature type="transmembrane region" description="Helical" evidence="1">
    <location>
        <begin position="57"/>
        <end position="78"/>
    </location>
</feature>
<evidence type="ECO:0000313" key="3">
    <source>
        <dbReference type="EMBL" id="CBI01112.1"/>
    </source>
</evidence>
<sequence>MPGYVKASIHFAVALGSFALAFLIGSLVGRSADPAPVMAFARAILGVRPHLAWDFTLIGRPEVLAPLGIALILAAFAFRAWSGRIAFSLLSLLASWRLDASLQHLFKRPRRTDWVLHHETSFSYPSSHAAIACGFYLLWAYFILRSNLPNSLRIALSSSLVLLWLAILWSRLALGAHYPSDLLGGTFVGLAAIFALAAVVETIKVVGATSRRA</sequence>
<keyword evidence="1" id="KW-0812">Transmembrane</keyword>
<evidence type="ECO:0000256" key="1">
    <source>
        <dbReference type="SAM" id="Phobius"/>
    </source>
</evidence>
<protein>
    <recommendedName>
        <fullName evidence="2">Phosphatidic acid phosphatase type 2/haloperoxidase domain-containing protein</fullName>
    </recommendedName>
</protein>
<dbReference type="SMART" id="SM00014">
    <property type="entry name" value="acidPPc"/>
    <property type="match status" value="1"/>
</dbReference>
<organism evidence="3">
    <name type="scientific">mine drainage metagenome</name>
    <dbReference type="NCBI Taxonomy" id="410659"/>
    <lineage>
        <taxon>unclassified sequences</taxon>
        <taxon>metagenomes</taxon>
        <taxon>ecological metagenomes</taxon>
    </lineage>
</organism>
<dbReference type="Pfam" id="PF01569">
    <property type="entry name" value="PAP2"/>
    <property type="match status" value="1"/>
</dbReference>
<accession>E6Q1Q2</accession>
<dbReference type="Gene3D" id="1.20.144.10">
    <property type="entry name" value="Phosphatidic acid phosphatase type 2/haloperoxidase"/>
    <property type="match status" value="1"/>
</dbReference>
<dbReference type="InterPro" id="IPR000326">
    <property type="entry name" value="PAP2/HPO"/>
</dbReference>
<feature type="transmembrane region" description="Helical" evidence="1">
    <location>
        <begin position="126"/>
        <end position="144"/>
    </location>
</feature>
<dbReference type="SUPFAM" id="SSF48317">
    <property type="entry name" value="Acid phosphatase/Vanadium-dependent haloperoxidase"/>
    <property type="match status" value="1"/>
</dbReference>
<name>E6Q1Q2_9ZZZZ</name>
<dbReference type="EMBL" id="CABO01000013">
    <property type="protein sequence ID" value="CBI01112.1"/>
    <property type="molecule type" value="Genomic_DNA"/>
</dbReference>
<gene>
    <name evidence="3" type="ORF">CARN4_0465</name>
</gene>
<reference evidence="3" key="1">
    <citation type="submission" date="2009-10" db="EMBL/GenBank/DDBJ databases">
        <title>Diversity of trophic interactions inside an arsenic-rich microbial ecosystem.</title>
        <authorList>
            <person name="Bertin P.N."/>
            <person name="Heinrich-Salmeron A."/>
            <person name="Pelletier E."/>
            <person name="Goulhen-Chollet F."/>
            <person name="Arsene-Ploetze F."/>
            <person name="Gallien S."/>
            <person name="Calteau A."/>
            <person name="Vallenet D."/>
            <person name="Casiot C."/>
            <person name="Chane-Woon-Ming B."/>
            <person name="Giloteaux L."/>
            <person name="Barakat M."/>
            <person name="Bonnefoy V."/>
            <person name="Bruneel O."/>
            <person name="Chandler M."/>
            <person name="Cleiss J."/>
            <person name="Duran R."/>
            <person name="Elbaz-Poulichet F."/>
            <person name="Fonknechten N."/>
            <person name="Lauga B."/>
            <person name="Mornico D."/>
            <person name="Ortet P."/>
            <person name="Schaeffer C."/>
            <person name="Siguier P."/>
            <person name="Alexander Thil Smith A."/>
            <person name="Van Dorsselaer A."/>
            <person name="Weissenbach J."/>
            <person name="Medigue C."/>
            <person name="Le Paslier D."/>
        </authorList>
    </citation>
    <scope>NUCLEOTIDE SEQUENCE</scope>
</reference>
<comment type="caution">
    <text evidence="3">The sequence shown here is derived from an EMBL/GenBank/DDBJ whole genome shotgun (WGS) entry which is preliminary data.</text>
</comment>
<dbReference type="InterPro" id="IPR036938">
    <property type="entry name" value="PAP2/HPO_sf"/>
</dbReference>
<proteinExistence type="predicted"/>
<feature type="transmembrane region" description="Helical" evidence="1">
    <location>
        <begin position="151"/>
        <end position="170"/>
    </location>
</feature>
<feature type="transmembrane region" description="Helical" evidence="1">
    <location>
        <begin position="182"/>
        <end position="203"/>
    </location>
</feature>
<evidence type="ECO:0000259" key="2">
    <source>
        <dbReference type="SMART" id="SM00014"/>
    </source>
</evidence>
<keyword evidence="1" id="KW-1133">Transmembrane helix</keyword>
<feature type="domain" description="Phosphatidic acid phosphatase type 2/haloperoxidase" evidence="2">
    <location>
        <begin position="85"/>
        <end position="197"/>
    </location>
</feature>